<dbReference type="HOGENOM" id="CLU_3139224_0_0_10"/>
<evidence type="ECO:0000313" key="2">
    <source>
        <dbReference type="Proteomes" id="UP000004079"/>
    </source>
</evidence>
<dbReference type="AlphaFoldDB" id="D1QPK7"/>
<organism evidence="1 2">
    <name type="scientific">Segatella oris F0302</name>
    <dbReference type="NCBI Taxonomy" id="649760"/>
    <lineage>
        <taxon>Bacteria</taxon>
        <taxon>Pseudomonadati</taxon>
        <taxon>Bacteroidota</taxon>
        <taxon>Bacteroidia</taxon>
        <taxon>Bacteroidales</taxon>
        <taxon>Prevotellaceae</taxon>
        <taxon>Segatella</taxon>
    </lineage>
</organism>
<dbReference type="Proteomes" id="UP000004079">
    <property type="component" value="Unassembled WGS sequence"/>
</dbReference>
<proteinExistence type="predicted"/>
<protein>
    <submittedName>
        <fullName evidence="1">Uncharacterized protein</fullName>
    </submittedName>
</protein>
<name>D1QPK7_9BACT</name>
<accession>D1QPK7</accession>
<evidence type="ECO:0000313" key="1">
    <source>
        <dbReference type="EMBL" id="EFB32719.1"/>
    </source>
</evidence>
<reference evidence="1 2" key="1">
    <citation type="submission" date="2009-11" db="EMBL/GenBank/DDBJ databases">
        <authorList>
            <person name="Weinstock G."/>
            <person name="Sodergren E."/>
            <person name="Clifton S."/>
            <person name="Fulton L."/>
            <person name="Fulton B."/>
            <person name="Courtney L."/>
            <person name="Fronick C."/>
            <person name="Harrison M."/>
            <person name="Strong C."/>
            <person name="Farmer C."/>
            <person name="Delahaunty K."/>
            <person name="Markovic C."/>
            <person name="Hall O."/>
            <person name="Minx P."/>
            <person name="Tomlinson C."/>
            <person name="Mitreva M."/>
            <person name="Nelson J."/>
            <person name="Hou S."/>
            <person name="Wollam A."/>
            <person name="Pepin K.H."/>
            <person name="Johnson M."/>
            <person name="Bhonagiri V."/>
            <person name="Nash W.E."/>
            <person name="Warren W."/>
            <person name="Chinwalla A."/>
            <person name="Mardis E.R."/>
            <person name="Wilson R.K."/>
        </authorList>
    </citation>
    <scope>NUCLEOTIDE SEQUENCE [LARGE SCALE GENOMIC DNA]</scope>
    <source>
        <strain evidence="1 2">F0302</strain>
    </source>
</reference>
<dbReference type="STRING" id="649760.HMPREF0971_00898"/>
<comment type="caution">
    <text evidence="1">The sequence shown here is derived from an EMBL/GenBank/DDBJ whole genome shotgun (WGS) entry which is preliminary data.</text>
</comment>
<gene>
    <name evidence="1" type="ORF">HMPREF0971_00898</name>
</gene>
<dbReference type="EMBL" id="ACUZ02000013">
    <property type="protein sequence ID" value="EFB32719.1"/>
    <property type="molecule type" value="Genomic_DNA"/>
</dbReference>
<sequence>MTDFARKGNKREKTRNHENNFALDYPLFGTRMKITYFLFAYLQKLCRIL</sequence>